<dbReference type="RefSeq" id="WP_015500782.1">
    <property type="nucleotide sequence ID" value="NC_020911.1"/>
</dbReference>
<reference evidence="4 5" key="1">
    <citation type="journal article" date="2013" name="PLoS ONE">
        <title>Poles Apart: Arctic and Antarctic Octadecabacter strains Share High Genome Plasticity and a New Type of Xanthorhodopsin.</title>
        <authorList>
            <person name="Vollmers J."/>
            <person name="Voget S."/>
            <person name="Dietrich S."/>
            <person name="Gollnow K."/>
            <person name="Smits M."/>
            <person name="Meyer K."/>
            <person name="Brinkhoff T."/>
            <person name="Simon M."/>
            <person name="Daniel R."/>
        </authorList>
    </citation>
    <scope>NUCLEOTIDE SEQUENCE [LARGE SCALE GENOMIC DNA]</scope>
    <source>
        <strain evidence="4 5">307</strain>
    </source>
</reference>
<sequence>MTKAPNAGRKVLVSTMKNEGPYLLEWLAYHKSIGIDEFCIFSNDCTDGTNLMLNRLDQMGVIKHFDNPLGPRMDPQRAAYSRANKMDWVKNADWVLIVDADEFLNIHVGNRSVDALIDACGAPDAISINWRLMGSQGQSKMSTDLVSERFTRGSSFDDPENGLVWGFKTLFRPAKFSFFGVHRPKFDKKVEVVDGMVTWTNAAGQPMGDRYLHKGWRGNQDNVTNKFAQVNHYAIKSREDFLLKRLRGTANSKNKDRIDMEYWDKYDINTHEDKTIPLDGVRAQMDDWLQDGDLAALTHACADCSQRVLDYQLTVAEFRTFIDTGHFAKMKEAT</sequence>
<gene>
    <name evidence="4" type="ORF">OAN307_c32930</name>
</gene>
<dbReference type="Pfam" id="PF13704">
    <property type="entry name" value="Glyco_tranf_2_4"/>
    <property type="match status" value="1"/>
</dbReference>
<dbReference type="GO" id="GO:0005737">
    <property type="term" value="C:cytoplasm"/>
    <property type="evidence" value="ECO:0007669"/>
    <property type="project" value="TreeGrafter"/>
</dbReference>
<dbReference type="PANTHER" id="PTHR21461:SF69">
    <property type="entry name" value="GLYCOSYLTRANSFERASE FAMILY 92 PROTEIN"/>
    <property type="match status" value="1"/>
</dbReference>
<dbReference type="EMBL" id="CP003740">
    <property type="protein sequence ID" value="AGI68803.1"/>
    <property type="molecule type" value="Genomic_DNA"/>
</dbReference>
<evidence type="ECO:0000256" key="3">
    <source>
        <dbReference type="ARBA" id="ARBA00022989"/>
    </source>
</evidence>
<dbReference type="Proteomes" id="UP000005307">
    <property type="component" value="Chromosome"/>
</dbReference>
<organism evidence="4 5">
    <name type="scientific">Octadecabacter antarcticus 307</name>
    <dbReference type="NCBI Taxonomy" id="391626"/>
    <lineage>
        <taxon>Bacteria</taxon>
        <taxon>Pseudomonadati</taxon>
        <taxon>Pseudomonadota</taxon>
        <taxon>Alphaproteobacteria</taxon>
        <taxon>Rhodobacterales</taxon>
        <taxon>Roseobacteraceae</taxon>
        <taxon>Octadecabacter</taxon>
    </lineage>
</organism>
<evidence type="ECO:0000313" key="5">
    <source>
        <dbReference type="Proteomes" id="UP000005307"/>
    </source>
</evidence>
<dbReference type="STRING" id="391626.OAN307_c32930"/>
<dbReference type="AlphaFoldDB" id="M9RAI6"/>
<dbReference type="OrthoDB" id="4964299at2"/>
<dbReference type="InterPro" id="IPR029044">
    <property type="entry name" value="Nucleotide-diphossugar_trans"/>
</dbReference>
<keyword evidence="2" id="KW-0812">Transmembrane</keyword>
<proteinExistence type="predicted"/>
<name>M9RAI6_9RHOB</name>
<evidence type="ECO:0000256" key="1">
    <source>
        <dbReference type="ARBA" id="ARBA00004167"/>
    </source>
</evidence>
<dbReference type="HOGENOM" id="CLU_035905_1_0_5"/>
<evidence type="ECO:0008006" key="6">
    <source>
        <dbReference type="Google" id="ProtNLM"/>
    </source>
</evidence>
<dbReference type="GO" id="GO:0016020">
    <property type="term" value="C:membrane"/>
    <property type="evidence" value="ECO:0007669"/>
    <property type="project" value="UniProtKB-SubCell"/>
</dbReference>
<keyword evidence="5" id="KW-1185">Reference proteome</keyword>
<protein>
    <recommendedName>
        <fullName evidence="6">Glycosyl transferase family 2</fullName>
    </recommendedName>
</protein>
<evidence type="ECO:0000313" key="4">
    <source>
        <dbReference type="EMBL" id="AGI68803.1"/>
    </source>
</evidence>
<accession>M9RAI6</accession>
<dbReference type="eggNOG" id="COG0463">
    <property type="taxonomic scope" value="Bacteria"/>
</dbReference>
<dbReference type="SUPFAM" id="SSF53448">
    <property type="entry name" value="Nucleotide-diphospho-sugar transferases"/>
    <property type="match status" value="1"/>
</dbReference>
<evidence type="ECO:0000256" key="2">
    <source>
        <dbReference type="ARBA" id="ARBA00022692"/>
    </source>
</evidence>
<dbReference type="PANTHER" id="PTHR21461">
    <property type="entry name" value="GLYCOSYLTRANSFERASE FAMILY 92 PROTEIN"/>
    <property type="match status" value="1"/>
</dbReference>
<dbReference type="GO" id="GO:0016757">
    <property type="term" value="F:glycosyltransferase activity"/>
    <property type="evidence" value="ECO:0007669"/>
    <property type="project" value="TreeGrafter"/>
</dbReference>
<keyword evidence="3" id="KW-1133">Transmembrane helix</keyword>
<comment type="subcellular location">
    <subcellularLocation>
        <location evidence="1">Membrane</location>
        <topology evidence="1">Single-pass membrane protein</topology>
    </subcellularLocation>
</comment>
<dbReference type="KEGG" id="oat:OAN307_c32930"/>
<keyword evidence="3" id="KW-0472">Membrane</keyword>